<dbReference type="InterPro" id="IPR001867">
    <property type="entry name" value="OmpR/PhoB-type_DNA-bd"/>
</dbReference>
<dbReference type="AlphaFoldDB" id="A0A4V6T6M8"/>
<reference evidence="8 9" key="2">
    <citation type="submission" date="2019-05" db="EMBL/GenBank/DDBJ databases">
        <title>Glycomyces buryatensis sp. nov.</title>
        <authorList>
            <person name="Nikitina E."/>
        </authorList>
    </citation>
    <scope>NUCLEOTIDE SEQUENCE [LARGE SCALE GENOMIC DNA]</scope>
    <source>
        <strain evidence="8 9">18</strain>
    </source>
</reference>
<gene>
    <name evidence="8" type="ORF">FAB82_19970</name>
</gene>
<dbReference type="GO" id="GO:0003677">
    <property type="term" value="F:DNA binding"/>
    <property type="evidence" value="ECO:0007669"/>
    <property type="project" value="UniProtKB-UniRule"/>
</dbReference>
<feature type="DNA-binding region" description="OmpR/PhoB-type" evidence="5">
    <location>
        <begin position="1"/>
        <end position="94"/>
    </location>
</feature>
<dbReference type="SUPFAM" id="SSF46894">
    <property type="entry name" value="C-terminal effector domain of the bipartite response regulators"/>
    <property type="match status" value="1"/>
</dbReference>
<dbReference type="InterPro" id="IPR019734">
    <property type="entry name" value="TPR_rpt"/>
</dbReference>
<keyword evidence="2" id="KW-0805">Transcription regulation</keyword>
<keyword evidence="3 5" id="KW-0238">DNA-binding</keyword>
<reference evidence="9" key="1">
    <citation type="submission" date="2019-04" db="EMBL/GenBank/DDBJ databases">
        <title>Nocardioides xinjiangensis sp. nov.</title>
        <authorList>
            <person name="Liu S."/>
        </authorList>
    </citation>
    <scope>NUCLEOTIDE SEQUENCE [LARGE SCALE GENOMIC DNA]</scope>
    <source>
        <strain evidence="9">18</strain>
    </source>
</reference>
<dbReference type="RefSeq" id="WP_136536291.1">
    <property type="nucleotide sequence ID" value="NZ_STGY01000067.1"/>
</dbReference>
<comment type="similarity">
    <text evidence="1">Belongs to the AfsR/DnrI/RedD regulatory family.</text>
</comment>
<feature type="domain" description="OmpR/PhoB-type" evidence="7">
    <location>
        <begin position="1"/>
        <end position="94"/>
    </location>
</feature>
<dbReference type="PANTHER" id="PTHR35807:SF1">
    <property type="entry name" value="TRANSCRIPTIONAL REGULATOR REDD"/>
    <property type="match status" value="1"/>
</dbReference>
<evidence type="ECO:0000313" key="8">
    <source>
        <dbReference type="EMBL" id="THV38706.1"/>
    </source>
</evidence>
<dbReference type="InterPro" id="IPR041617">
    <property type="entry name" value="TPR_MalT"/>
</dbReference>
<proteinExistence type="inferred from homology"/>
<keyword evidence="9" id="KW-1185">Reference proteome</keyword>
<organism evidence="8 9">
    <name type="scientific">Glycomyces buryatensis</name>
    <dbReference type="NCBI Taxonomy" id="2570927"/>
    <lineage>
        <taxon>Bacteria</taxon>
        <taxon>Bacillati</taxon>
        <taxon>Actinomycetota</taxon>
        <taxon>Actinomycetes</taxon>
        <taxon>Glycomycetales</taxon>
        <taxon>Glycomycetaceae</taxon>
        <taxon>Glycomyces</taxon>
    </lineage>
</organism>
<dbReference type="CDD" id="cd15831">
    <property type="entry name" value="BTAD"/>
    <property type="match status" value="1"/>
</dbReference>
<evidence type="ECO:0000256" key="5">
    <source>
        <dbReference type="PROSITE-ProRule" id="PRU01091"/>
    </source>
</evidence>
<evidence type="ECO:0000259" key="7">
    <source>
        <dbReference type="PROSITE" id="PS51755"/>
    </source>
</evidence>
<dbReference type="Pfam" id="PF03704">
    <property type="entry name" value="BTAD"/>
    <property type="match status" value="1"/>
</dbReference>
<dbReference type="InterPro" id="IPR027417">
    <property type="entry name" value="P-loop_NTPase"/>
</dbReference>
<dbReference type="PROSITE" id="PS51755">
    <property type="entry name" value="OMPR_PHOB"/>
    <property type="match status" value="1"/>
</dbReference>
<dbReference type="CDD" id="cd00383">
    <property type="entry name" value="trans_reg_C"/>
    <property type="match status" value="1"/>
</dbReference>
<dbReference type="SUPFAM" id="SSF52540">
    <property type="entry name" value="P-loop containing nucleoside triphosphate hydrolases"/>
    <property type="match status" value="1"/>
</dbReference>
<dbReference type="GO" id="GO:0000160">
    <property type="term" value="P:phosphorelay signal transduction system"/>
    <property type="evidence" value="ECO:0007669"/>
    <property type="project" value="InterPro"/>
</dbReference>
<evidence type="ECO:0000256" key="2">
    <source>
        <dbReference type="ARBA" id="ARBA00023015"/>
    </source>
</evidence>
<dbReference type="InterPro" id="IPR011990">
    <property type="entry name" value="TPR-like_helical_dom_sf"/>
</dbReference>
<dbReference type="SMART" id="SM00028">
    <property type="entry name" value="TPR"/>
    <property type="match status" value="6"/>
</dbReference>
<dbReference type="Gene3D" id="1.10.10.10">
    <property type="entry name" value="Winged helix-like DNA-binding domain superfamily/Winged helix DNA-binding domain"/>
    <property type="match status" value="2"/>
</dbReference>
<dbReference type="Proteomes" id="UP000308760">
    <property type="component" value="Unassembled WGS sequence"/>
</dbReference>
<dbReference type="InterPro" id="IPR005158">
    <property type="entry name" value="BTAD"/>
</dbReference>
<dbReference type="EMBL" id="STGY01000067">
    <property type="protein sequence ID" value="THV38706.1"/>
    <property type="molecule type" value="Genomic_DNA"/>
</dbReference>
<dbReference type="InterPro" id="IPR016032">
    <property type="entry name" value="Sig_transdc_resp-reg_C-effctor"/>
</dbReference>
<dbReference type="SMART" id="SM01043">
    <property type="entry name" value="BTAD"/>
    <property type="match status" value="1"/>
</dbReference>
<dbReference type="PRINTS" id="PR00364">
    <property type="entry name" value="DISEASERSIST"/>
</dbReference>
<protein>
    <recommendedName>
        <fullName evidence="7">OmpR/PhoB-type domain-containing protein</fullName>
    </recommendedName>
</protein>
<dbReference type="InterPro" id="IPR051677">
    <property type="entry name" value="AfsR-DnrI-RedD_regulator"/>
</dbReference>
<dbReference type="Pfam" id="PF17874">
    <property type="entry name" value="TPR_MalT"/>
    <property type="match status" value="1"/>
</dbReference>
<dbReference type="OrthoDB" id="4336084at2"/>
<dbReference type="PANTHER" id="PTHR35807">
    <property type="entry name" value="TRANSCRIPTIONAL REGULATOR REDD-RELATED"/>
    <property type="match status" value="1"/>
</dbReference>
<comment type="caution">
    <text evidence="8">The sequence shown here is derived from an EMBL/GenBank/DDBJ whole genome shotgun (WGS) entry which is preliminary data.</text>
</comment>
<dbReference type="SMART" id="SM00862">
    <property type="entry name" value="Trans_reg_C"/>
    <property type="match status" value="1"/>
</dbReference>
<dbReference type="InterPro" id="IPR036388">
    <property type="entry name" value="WH-like_DNA-bd_sf"/>
</dbReference>
<feature type="compositionally biased region" description="Basic and acidic residues" evidence="6">
    <location>
        <begin position="1059"/>
        <end position="1070"/>
    </location>
</feature>
<evidence type="ECO:0000313" key="9">
    <source>
        <dbReference type="Proteomes" id="UP000308760"/>
    </source>
</evidence>
<evidence type="ECO:0000256" key="3">
    <source>
        <dbReference type="ARBA" id="ARBA00023125"/>
    </source>
</evidence>
<dbReference type="SUPFAM" id="SSF48452">
    <property type="entry name" value="TPR-like"/>
    <property type="match status" value="3"/>
</dbReference>
<dbReference type="Pfam" id="PF00486">
    <property type="entry name" value="Trans_reg_C"/>
    <property type="match status" value="1"/>
</dbReference>
<dbReference type="GO" id="GO:0006355">
    <property type="term" value="P:regulation of DNA-templated transcription"/>
    <property type="evidence" value="ECO:0007669"/>
    <property type="project" value="InterPro"/>
</dbReference>
<evidence type="ECO:0000256" key="6">
    <source>
        <dbReference type="SAM" id="MobiDB-lite"/>
    </source>
</evidence>
<evidence type="ECO:0000256" key="1">
    <source>
        <dbReference type="ARBA" id="ARBA00005820"/>
    </source>
</evidence>
<name>A0A4V6T6M8_9ACTN</name>
<feature type="region of interest" description="Disordered" evidence="6">
    <location>
        <begin position="1059"/>
        <end position="1080"/>
    </location>
</feature>
<keyword evidence="4" id="KW-0804">Transcription</keyword>
<sequence length="1080" mass="116419">MADELEFNVLGPLEIRLGGRSMLRLPPIRRRLLAILLARAGREVTVDELTEALWSGTPPPSATATLQVHIHRLREKLGGAERIVRGPAGYRIAVTTAEFDVLRFDELYDRARTERNTGQSESAVDTLEQALAMWRGEPYTGIEPSIHIATEVDRLGERRLIAEQALAEAWLDIGLHHQAIGALDALAQAYPYVERVRVLLILAFFRAARQVEALDVYREHRRFLTDRLGIEPGELMQRVHRAVLRGDERLHTLATSDLEGPWDVAPAPSVSAGVAAGAVPRELPPPPHGFTGRERELRLLDDLLPGADSSHPAPVPIVVVAGMGGVGKTALSVHWGHRVADRFPDGQVFIDLRGHGGAAAIDPADALTALLDSLGVPDQDIPAEPERAAARFRTETGGKRVLIVLDNAAAADQVRPLLPGGSGCMVLVTSRHRLSDLVVGHGGTRVRLDPLMSDEAQSLLRQLLPRRPIPNDGNGIAALADLCGRLPLALRIAAADLADNPNDDLGSYVARLSGDDLLASLQVDGADDAALRAVFDSSYRTLPPEARRLFRLLGLVPGQDFTVEAVAALAGGAVESVEPVLDQLVAAHLVDQHRPGRYRLHDLLRHYAQERAEADEARQSRDDAAGRLTAWYLHRTDVCRNLLYLPFTALTPPDYMDESFEPSTIEAVEWLTAERGNLTAAIEHAAAHGPNPAAWLLNDALGGFMWLGTHSTEALKLGRTVLAAAERAGDLPGRSATELSLAWTLLRSNRSAEAIEHGERAAHLAVEAEWLPGQAAAGHHLAYACASIGRLPQARDHAVSALRANRELESPTQISNLEALGGIHLHLGDLKASAEYFLEQIRATEASGRPADSPTRVNLAGAYLYLGRLNLARDQVRELLDPGSATGFSNPFAGQYRVAAHLELAAGRPEEAMANAQLEVDGLGDNPDPRREAAATVTMAAARDALGEHSEAIVLFDRALKLTEGGSFYHRVESMVGRARALLRVGELDRALEAADETLAAARDWGYGVFEGQALNLIAEVELGLRRTDAAAAHAEAALRVNLGTGHRPGEAESHRLLGEVREAEGDRVDPPGNAKSSGC</sequence>
<dbReference type="Gene3D" id="3.40.50.300">
    <property type="entry name" value="P-loop containing nucleotide triphosphate hydrolases"/>
    <property type="match status" value="1"/>
</dbReference>
<dbReference type="Gene3D" id="1.25.40.10">
    <property type="entry name" value="Tetratricopeptide repeat domain"/>
    <property type="match status" value="3"/>
</dbReference>
<evidence type="ECO:0000256" key="4">
    <source>
        <dbReference type="ARBA" id="ARBA00023163"/>
    </source>
</evidence>
<accession>A0A4V6T6M8</accession>